<keyword evidence="2" id="KW-1185">Reference proteome</keyword>
<proteinExistence type="predicted"/>
<dbReference type="AlphaFoldDB" id="A0A5A7QAR8"/>
<evidence type="ECO:0000313" key="1">
    <source>
        <dbReference type="EMBL" id="GER41131.1"/>
    </source>
</evidence>
<protein>
    <submittedName>
        <fullName evidence="1">F-box and associated interaction domains-containing protein</fullName>
    </submittedName>
</protein>
<dbReference type="EMBL" id="BKCP01006071">
    <property type="protein sequence ID" value="GER41131.1"/>
    <property type="molecule type" value="Genomic_DNA"/>
</dbReference>
<sequence length="169" mass="19737">MSGAIQIKGHIRTEHFCTHRLWLPWVDHKCEDTRPRSVPMCLEVVLPILKILKKAFVRPPNTWAQILPCIFTFVVNPWKPQPTDLQEREHVVLFVHSFARYTARMNSVSVVPPALYAQRATGHIYFLDSPATKVNSKFLKLHSNESVRPFTEWKTLLQQIDFDPTWLNH</sequence>
<accession>A0A5A7QAR8</accession>
<organism evidence="1 2">
    <name type="scientific">Striga asiatica</name>
    <name type="common">Asiatic witchweed</name>
    <name type="synonym">Buchnera asiatica</name>
    <dbReference type="NCBI Taxonomy" id="4170"/>
    <lineage>
        <taxon>Eukaryota</taxon>
        <taxon>Viridiplantae</taxon>
        <taxon>Streptophyta</taxon>
        <taxon>Embryophyta</taxon>
        <taxon>Tracheophyta</taxon>
        <taxon>Spermatophyta</taxon>
        <taxon>Magnoliopsida</taxon>
        <taxon>eudicotyledons</taxon>
        <taxon>Gunneridae</taxon>
        <taxon>Pentapetalae</taxon>
        <taxon>asterids</taxon>
        <taxon>lamiids</taxon>
        <taxon>Lamiales</taxon>
        <taxon>Orobanchaceae</taxon>
        <taxon>Buchnereae</taxon>
        <taxon>Striga</taxon>
    </lineage>
</organism>
<evidence type="ECO:0000313" key="2">
    <source>
        <dbReference type="Proteomes" id="UP000325081"/>
    </source>
</evidence>
<comment type="caution">
    <text evidence="1">The sequence shown here is derived from an EMBL/GenBank/DDBJ whole genome shotgun (WGS) entry which is preliminary data.</text>
</comment>
<dbReference type="Proteomes" id="UP000325081">
    <property type="component" value="Unassembled WGS sequence"/>
</dbReference>
<gene>
    <name evidence="1" type="ORF">STAS_17826</name>
</gene>
<name>A0A5A7QAR8_STRAF</name>
<reference evidence="2" key="1">
    <citation type="journal article" date="2019" name="Curr. Biol.">
        <title>Genome Sequence of Striga asiatica Provides Insight into the Evolution of Plant Parasitism.</title>
        <authorList>
            <person name="Yoshida S."/>
            <person name="Kim S."/>
            <person name="Wafula E.K."/>
            <person name="Tanskanen J."/>
            <person name="Kim Y.M."/>
            <person name="Honaas L."/>
            <person name="Yang Z."/>
            <person name="Spallek T."/>
            <person name="Conn C.E."/>
            <person name="Ichihashi Y."/>
            <person name="Cheong K."/>
            <person name="Cui S."/>
            <person name="Der J.P."/>
            <person name="Gundlach H."/>
            <person name="Jiao Y."/>
            <person name="Hori C."/>
            <person name="Ishida J.K."/>
            <person name="Kasahara H."/>
            <person name="Kiba T."/>
            <person name="Kim M.S."/>
            <person name="Koo N."/>
            <person name="Laohavisit A."/>
            <person name="Lee Y.H."/>
            <person name="Lumba S."/>
            <person name="McCourt P."/>
            <person name="Mortimer J.C."/>
            <person name="Mutuku J.M."/>
            <person name="Nomura T."/>
            <person name="Sasaki-Sekimoto Y."/>
            <person name="Seto Y."/>
            <person name="Wang Y."/>
            <person name="Wakatake T."/>
            <person name="Sakakibara H."/>
            <person name="Demura T."/>
            <person name="Yamaguchi S."/>
            <person name="Yoneyama K."/>
            <person name="Manabe R.I."/>
            <person name="Nelson D.C."/>
            <person name="Schulman A.H."/>
            <person name="Timko M.P."/>
            <person name="dePamphilis C.W."/>
            <person name="Choi D."/>
            <person name="Shirasu K."/>
        </authorList>
    </citation>
    <scope>NUCLEOTIDE SEQUENCE [LARGE SCALE GENOMIC DNA]</scope>
    <source>
        <strain evidence="2">cv. UVA1</strain>
    </source>
</reference>